<gene>
    <name evidence="6" type="ORF">DICVIV_07738</name>
</gene>
<protein>
    <submittedName>
        <fullName evidence="6">Sushi domain protein</fullName>
    </submittedName>
</protein>
<dbReference type="STRING" id="29172.A0A0D8XNM4"/>
<keyword evidence="3 4" id="KW-1015">Disulfide bond</keyword>
<dbReference type="PANTHER" id="PTHR45656:SF4">
    <property type="entry name" value="PROTEIN CBR-CLEC-78"/>
    <property type="match status" value="1"/>
</dbReference>
<dbReference type="PANTHER" id="PTHR45656">
    <property type="entry name" value="PROTEIN CBR-CLEC-78"/>
    <property type="match status" value="1"/>
</dbReference>
<dbReference type="InterPro" id="IPR051277">
    <property type="entry name" value="SEZ6_CSMD_C4BPB_Regulators"/>
</dbReference>
<dbReference type="EMBL" id="KN716364">
    <property type="protein sequence ID" value="KJH46218.1"/>
    <property type="molecule type" value="Genomic_DNA"/>
</dbReference>
<evidence type="ECO:0000313" key="6">
    <source>
        <dbReference type="EMBL" id="KJH46218.1"/>
    </source>
</evidence>
<reference evidence="6 7" key="1">
    <citation type="submission" date="2013-11" db="EMBL/GenBank/DDBJ databases">
        <title>Draft genome of the bovine lungworm Dictyocaulus viviparus.</title>
        <authorList>
            <person name="Mitreva M."/>
        </authorList>
    </citation>
    <scope>NUCLEOTIDE SEQUENCE [LARGE SCALE GENOMIC DNA]</scope>
    <source>
        <strain evidence="6 7">HannoverDv2000</strain>
    </source>
</reference>
<dbReference type="Proteomes" id="UP000053766">
    <property type="component" value="Unassembled WGS sequence"/>
</dbReference>
<feature type="disulfide bond" evidence="4">
    <location>
        <begin position="41"/>
        <end position="68"/>
    </location>
</feature>
<dbReference type="CDD" id="cd00033">
    <property type="entry name" value="CCP"/>
    <property type="match status" value="5"/>
</dbReference>
<keyword evidence="4" id="KW-0768">Sushi</keyword>
<reference evidence="7" key="2">
    <citation type="journal article" date="2016" name="Sci. Rep.">
        <title>Dictyocaulus viviparus genome, variome and transcriptome elucidate lungworm biology and support future intervention.</title>
        <authorList>
            <person name="McNulty S.N."/>
            <person name="Strube C."/>
            <person name="Rosa B.A."/>
            <person name="Martin J.C."/>
            <person name="Tyagi R."/>
            <person name="Choi Y.J."/>
            <person name="Wang Q."/>
            <person name="Hallsworth Pepin K."/>
            <person name="Zhang X."/>
            <person name="Ozersky P."/>
            <person name="Wilson R.K."/>
            <person name="Sternberg P.W."/>
            <person name="Gasser R.B."/>
            <person name="Mitreva M."/>
        </authorList>
    </citation>
    <scope>NUCLEOTIDE SEQUENCE [LARGE SCALE GENOMIC DNA]</scope>
    <source>
        <strain evidence="7">HannoverDv2000</strain>
    </source>
</reference>
<evidence type="ECO:0000256" key="2">
    <source>
        <dbReference type="ARBA" id="ARBA00022737"/>
    </source>
</evidence>
<dbReference type="PROSITE" id="PS50923">
    <property type="entry name" value="SUSHI"/>
    <property type="match status" value="4"/>
</dbReference>
<accession>A0A0D8XNM4</accession>
<feature type="domain" description="Sushi" evidence="5">
    <location>
        <begin position="141"/>
        <end position="202"/>
    </location>
</feature>
<dbReference type="OrthoDB" id="6127264at2759"/>
<organism evidence="6 7">
    <name type="scientific">Dictyocaulus viviparus</name>
    <name type="common">Bovine lungworm</name>
    <dbReference type="NCBI Taxonomy" id="29172"/>
    <lineage>
        <taxon>Eukaryota</taxon>
        <taxon>Metazoa</taxon>
        <taxon>Ecdysozoa</taxon>
        <taxon>Nematoda</taxon>
        <taxon>Chromadorea</taxon>
        <taxon>Rhabditida</taxon>
        <taxon>Rhabditina</taxon>
        <taxon>Rhabditomorpha</taxon>
        <taxon>Strongyloidea</taxon>
        <taxon>Metastrongylidae</taxon>
        <taxon>Dictyocaulus</taxon>
    </lineage>
</organism>
<dbReference type="Gene3D" id="2.10.70.10">
    <property type="entry name" value="Complement Module, domain 1"/>
    <property type="match status" value="5"/>
</dbReference>
<dbReference type="InterPro" id="IPR000436">
    <property type="entry name" value="Sushi_SCR_CCP_dom"/>
</dbReference>
<keyword evidence="7" id="KW-1185">Reference proteome</keyword>
<name>A0A0D8XNM4_DICVI</name>
<dbReference type="Pfam" id="PF00084">
    <property type="entry name" value="Sushi"/>
    <property type="match status" value="4"/>
</dbReference>
<proteinExistence type="predicted"/>
<sequence>MNADLDGLLLPCAKLLTPQNGDIVYSQEPSYPSGTRAKLLCDIGYHANGTTIATCQNGLWSPLKLGRCELTSPCSIGVPSVIHGSISYSNGDRLGPWPIGSTASLLCNTGYKSTGITKSTCTGRGQWLPKSLGECQSIDDSSCPALPLIIGGKITYSDKMLPPYPTGTTVTLSCYPGFKLSGLRTAICLGNKWSSDIGSCTLESLQRHPSEAVFVEKKAEKLEMRCPAPTTSAFGEINFSTTSRNSSGFVSGTTAELRCNFGRSIIGPSFSTCYQGMFRPILGKCIDDREDVLSSVCLPLSTPINGRITYIQAGRQNNFEIGTTALLDCNESYAVTGQPTVLCTKDGWQPDNGLGQCDPTDTIN</sequence>
<evidence type="ECO:0000313" key="7">
    <source>
        <dbReference type="Proteomes" id="UP000053766"/>
    </source>
</evidence>
<evidence type="ECO:0000259" key="5">
    <source>
        <dbReference type="PROSITE" id="PS50923"/>
    </source>
</evidence>
<evidence type="ECO:0000256" key="3">
    <source>
        <dbReference type="ARBA" id="ARBA00023157"/>
    </source>
</evidence>
<dbReference type="InterPro" id="IPR035976">
    <property type="entry name" value="Sushi/SCR/CCP_sf"/>
</dbReference>
<dbReference type="AlphaFoldDB" id="A0A0D8XNM4"/>
<feature type="domain" description="Sushi" evidence="5">
    <location>
        <begin position="10"/>
        <end position="70"/>
    </location>
</feature>
<evidence type="ECO:0000256" key="4">
    <source>
        <dbReference type="PROSITE-ProRule" id="PRU00302"/>
    </source>
</evidence>
<dbReference type="SUPFAM" id="SSF57535">
    <property type="entry name" value="Complement control module/SCR domain"/>
    <property type="match status" value="5"/>
</dbReference>
<dbReference type="SMART" id="SM00032">
    <property type="entry name" value="CCP"/>
    <property type="match status" value="5"/>
</dbReference>
<keyword evidence="2" id="KW-0677">Repeat</keyword>
<feature type="domain" description="Sushi" evidence="5">
    <location>
        <begin position="295"/>
        <end position="359"/>
    </location>
</feature>
<feature type="domain" description="Sushi" evidence="5">
    <location>
        <begin position="72"/>
        <end position="137"/>
    </location>
</feature>
<evidence type="ECO:0000256" key="1">
    <source>
        <dbReference type="ARBA" id="ARBA00022729"/>
    </source>
</evidence>
<comment type="caution">
    <text evidence="4">Lacks conserved residue(s) required for the propagation of feature annotation.</text>
</comment>
<feature type="disulfide bond" evidence="4">
    <location>
        <begin position="12"/>
        <end position="55"/>
    </location>
</feature>
<keyword evidence="1" id="KW-0732">Signal</keyword>